<organism evidence="2 3">
    <name type="scientific">Marinilabilia salmonicolor</name>
    <dbReference type="NCBI Taxonomy" id="989"/>
    <lineage>
        <taxon>Bacteria</taxon>
        <taxon>Pseudomonadati</taxon>
        <taxon>Bacteroidota</taxon>
        <taxon>Bacteroidia</taxon>
        <taxon>Marinilabiliales</taxon>
        <taxon>Marinilabiliaceae</taxon>
        <taxon>Marinilabilia</taxon>
    </lineage>
</organism>
<keyword evidence="1" id="KW-0732">Signal</keyword>
<protein>
    <submittedName>
        <fullName evidence="2">Uncharacterized protein</fullName>
    </submittedName>
</protein>
<dbReference type="PROSITE" id="PS51257">
    <property type="entry name" value="PROKAR_LIPOPROTEIN"/>
    <property type="match status" value="1"/>
</dbReference>
<dbReference type="RefSeq" id="WP_258176731.1">
    <property type="nucleotide sequence ID" value="NZ_PVTS01000012.1"/>
</dbReference>
<proteinExistence type="predicted"/>
<dbReference type="EMBL" id="QPIZ01000010">
    <property type="protein sequence ID" value="RCW35335.1"/>
    <property type="molecule type" value="Genomic_DNA"/>
</dbReference>
<name>A0A2T0XES9_9BACT</name>
<feature type="chain" id="PRO_5030056628" evidence="1">
    <location>
        <begin position="20"/>
        <end position="42"/>
    </location>
</feature>
<gene>
    <name evidence="2" type="ORF">DFO77_110102</name>
</gene>
<keyword evidence="3" id="KW-1185">Reference proteome</keyword>
<evidence type="ECO:0000256" key="1">
    <source>
        <dbReference type="SAM" id="SignalP"/>
    </source>
</evidence>
<evidence type="ECO:0000313" key="2">
    <source>
        <dbReference type="EMBL" id="RCW35335.1"/>
    </source>
</evidence>
<accession>A0A2T0XES9</accession>
<feature type="signal peptide" evidence="1">
    <location>
        <begin position="1"/>
        <end position="19"/>
    </location>
</feature>
<dbReference type="AlphaFoldDB" id="A0A2T0XES9"/>
<reference evidence="2 3" key="1">
    <citation type="submission" date="2018-07" db="EMBL/GenBank/DDBJ databases">
        <title>Freshwater and sediment microbial communities from various areas in North America, analyzing microbe dynamics in response to fracking.</title>
        <authorList>
            <person name="Lamendella R."/>
        </authorList>
    </citation>
    <scope>NUCLEOTIDE SEQUENCE [LARGE SCALE GENOMIC DNA]</scope>
    <source>
        <strain evidence="2 3">160A</strain>
    </source>
</reference>
<sequence length="42" mass="4483">MKKLALVASVLLLVALVFSSCKSVQDCPAYGQADVETEEVRA</sequence>
<dbReference type="Proteomes" id="UP000252733">
    <property type="component" value="Unassembled WGS sequence"/>
</dbReference>
<evidence type="ECO:0000313" key="3">
    <source>
        <dbReference type="Proteomes" id="UP000252733"/>
    </source>
</evidence>
<comment type="caution">
    <text evidence="2">The sequence shown here is derived from an EMBL/GenBank/DDBJ whole genome shotgun (WGS) entry which is preliminary data.</text>
</comment>